<reference evidence="2 3" key="1">
    <citation type="submission" date="2019-07" db="EMBL/GenBank/DDBJ databases">
        <title>Genomic Encyclopedia of Type Strains, Phase III (KMG-III): the genomes of soil and plant-associated and newly described type strains.</title>
        <authorList>
            <person name="Whitman W."/>
        </authorList>
    </citation>
    <scope>NUCLEOTIDE SEQUENCE [LARGE SCALE GENOMIC DNA]</scope>
    <source>
        <strain evidence="2 3">BL24</strain>
    </source>
</reference>
<dbReference type="Gene3D" id="2.130.10.10">
    <property type="entry name" value="YVTN repeat-like/Quinoprotein amine dehydrogenase"/>
    <property type="match status" value="2"/>
</dbReference>
<dbReference type="InterPro" id="IPR011047">
    <property type="entry name" value="Quinoprotein_ADH-like_sf"/>
</dbReference>
<protein>
    <submittedName>
        <fullName evidence="2">Putative pyrroloquinoline-quinone binding quinoprotein</fullName>
    </submittedName>
</protein>
<gene>
    <name evidence="2" type="ORF">BCM02_101540</name>
</gene>
<keyword evidence="1" id="KW-0732">Signal</keyword>
<feature type="chain" id="PRO_5039123237" evidence="1">
    <location>
        <begin position="24"/>
        <end position="418"/>
    </location>
</feature>
<accession>A0A5S5CI74</accession>
<dbReference type="InterPro" id="IPR015943">
    <property type="entry name" value="WD40/YVTN_repeat-like_dom_sf"/>
</dbReference>
<evidence type="ECO:0000313" key="3">
    <source>
        <dbReference type="Proteomes" id="UP000323257"/>
    </source>
</evidence>
<dbReference type="PANTHER" id="PTHR34512">
    <property type="entry name" value="CELL SURFACE PROTEIN"/>
    <property type="match status" value="1"/>
</dbReference>
<keyword evidence="3" id="KW-1185">Reference proteome</keyword>
<dbReference type="RefSeq" id="WP_148927484.1">
    <property type="nucleotide sequence ID" value="NZ_VNHS01000001.1"/>
</dbReference>
<feature type="signal peptide" evidence="1">
    <location>
        <begin position="1"/>
        <end position="23"/>
    </location>
</feature>
<comment type="caution">
    <text evidence="2">The sequence shown here is derived from an EMBL/GenBank/DDBJ whole genome shotgun (WGS) entry which is preliminary data.</text>
</comment>
<dbReference type="EMBL" id="VNHS01000001">
    <property type="protein sequence ID" value="TYP79422.1"/>
    <property type="molecule type" value="Genomic_DNA"/>
</dbReference>
<proteinExistence type="predicted"/>
<organism evidence="2 3">
    <name type="scientific">Paenibacillus methanolicus</name>
    <dbReference type="NCBI Taxonomy" id="582686"/>
    <lineage>
        <taxon>Bacteria</taxon>
        <taxon>Bacillati</taxon>
        <taxon>Bacillota</taxon>
        <taxon>Bacilli</taxon>
        <taxon>Bacillales</taxon>
        <taxon>Paenibacillaceae</taxon>
        <taxon>Paenibacillus</taxon>
    </lineage>
</organism>
<sequence>MKRFLLILMLAAGMLGFTSPVWADAISIHGVSVGSVSGKESTRILHVDEDGTVYYRAYGNKKIYYGAVRNQKKLWEFANNEGIPLHAEEFSGDRVYFYGIRDQKLKVIIYDKTGKRYEAVAPGTYNLTEYYGDQVLADGTYYLRAMQGSAEVLLAFDAKAKFLWKRDFSSVVSTIQQDNSLYVLDKKYGLFKLRTDGKAKWKTPLKASSDSWISLEKDVLYIHDSGYEPGRAMLSAYSTDGAFLWMKPVAKLMDTFMIAHGNAYHYVDVEGSWNSYDAKGELLWSVSIPEFDSSFDPDDMHFGLILILNDGSLLLQDWSQNDYGYVMDLKSGTLSKYMYSTARSGTTYTTENYMIYYEEEEDAIVYADLEGNPLHRYHYAYKPDFTEDETTYFYNETTFYTVWNSKIYKIVVPLPASS</sequence>
<dbReference type="SUPFAM" id="SSF50998">
    <property type="entry name" value="Quinoprotein alcohol dehydrogenase-like"/>
    <property type="match status" value="1"/>
</dbReference>
<evidence type="ECO:0000313" key="2">
    <source>
        <dbReference type="EMBL" id="TYP79422.1"/>
    </source>
</evidence>
<dbReference type="PANTHER" id="PTHR34512:SF30">
    <property type="entry name" value="OUTER MEMBRANE PROTEIN ASSEMBLY FACTOR BAMB"/>
    <property type="match status" value="1"/>
</dbReference>
<dbReference type="Proteomes" id="UP000323257">
    <property type="component" value="Unassembled WGS sequence"/>
</dbReference>
<dbReference type="AlphaFoldDB" id="A0A5S5CI74"/>
<name>A0A5S5CI74_9BACL</name>
<evidence type="ECO:0000256" key="1">
    <source>
        <dbReference type="SAM" id="SignalP"/>
    </source>
</evidence>